<dbReference type="PATRIC" id="fig|1121439.3.peg.2674"/>
<gene>
    <name evidence="3" type="ORF">dsat_1289</name>
</gene>
<dbReference type="OrthoDB" id="9790710at2"/>
<organism evidence="3 4">
    <name type="scientific">Alkalidesulfovibrio alkalitolerans DSM 16529</name>
    <dbReference type="NCBI Taxonomy" id="1121439"/>
    <lineage>
        <taxon>Bacteria</taxon>
        <taxon>Pseudomonadati</taxon>
        <taxon>Thermodesulfobacteriota</taxon>
        <taxon>Desulfovibrionia</taxon>
        <taxon>Desulfovibrionales</taxon>
        <taxon>Desulfovibrionaceae</taxon>
        <taxon>Alkalidesulfovibrio</taxon>
    </lineage>
</organism>
<dbReference type="InterPro" id="IPR050194">
    <property type="entry name" value="Glycosyltransferase_grp1"/>
</dbReference>
<keyword evidence="3" id="KW-0808">Transferase</keyword>
<dbReference type="Gene3D" id="3.40.50.2000">
    <property type="entry name" value="Glycogen Phosphorylase B"/>
    <property type="match status" value="2"/>
</dbReference>
<evidence type="ECO:0000259" key="1">
    <source>
        <dbReference type="Pfam" id="PF00534"/>
    </source>
</evidence>
<dbReference type="Pfam" id="PF13439">
    <property type="entry name" value="Glyco_transf_4"/>
    <property type="match status" value="1"/>
</dbReference>
<dbReference type="eggNOG" id="COG0438">
    <property type="taxonomic scope" value="Bacteria"/>
</dbReference>
<keyword evidence="4" id="KW-1185">Reference proteome</keyword>
<dbReference type="Pfam" id="PF00534">
    <property type="entry name" value="Glycos_transf_1"/>
    <property type="match status" value="1"/>
</dbReference>
<dbReference type="InterPro" id="IPR001296">
    <property type="entry name" value="Glyco_trans_1"/>
</dbReference>
<evidence type="ECO:0000259" key="2">
    <source>
        <dbReference type="Pfam" id="PF13439"/>
    </source>
</evidence>
<dbReference type="AlphaFoldDB" id="S7T0G3"/>
<dbReference type="InterPro" id="IPR028098">
    <property type="entry name" value="Glyco_trans_4-like_N"/>
</dbReference>
<evidence type="ECO:0000313" key="4">
    <source>
        <dbReference type="Proteomes" id="UP000014975"/>
    </source>
</evidence>
<feature type="domain" description="Glycosyltransferase subfamily 4-like N-terminal" evidence="2">
    <location>
        <begin position="16"/>
        <end position="165"/>
    </location>
</feature>
<dbReference type="CDD" id="cd03801">
    <property type="entry name" value="GT4_PimA-like"/>
    <property type="match status" value="1"/>
</dbReference>
<proteinExistence type="predicted"/>
<dbReference type="PANTHER" id="PTHR45947:SF3">
    <property type="entry name" value="SULFOQUINOVOSYL TRANSFERASE SQD2"/>
    <property type="match status" value="1"/>
</dbReference>
<dbReference type="RefSeq" id="WP_020887986.1">
    <property type="nucleotide sequence ID" value="NZ_ATHI01000031.1"/>
</dbReference>
<dbReference type="Proteomes" id="UP000014975">
    <property type="component" value="Unassembled WGS sequence"/>
</dbReference>
<comment type="caution">
    <text evidence="3">The sequence shown here is derived from an EMBL/GenBank/DDBJ whole genome shotgun (WGS) entry which is preliminary data.</text>
</comment>
<sequence length="383" mass="43457">MTRRLCYVANPGWPHVEKWARWFAGREGYEVHIVSESRPGYDEVRWHPLRIEGPRPLPWTIRAQRAFAAAFKAIQPSLVHLHNLEYGMFPAALAWRGPMVLTTYGLDITRFESRGDSWRARMAKRHLLRRAEAVTAASRFLARRTMEIGGLPEEKVFVTPFGVDTRAFSRRAPARTDGLTVLGMPKDIKPEYAPLDFIRAFELLRRKGRRIRGFIQGEGPLRAQAEGLVQELGLTEMFEIRGRVPLQNMPQVYEEMNICVLPSLQESFGVAALEAQSMEVPVVASRVEGLSEVLVDGVTGFHVPPAAPEIIAERLDRLILDPALLDSMGKAGRRFVEQHFDWEVNARAMEDIYERHIGSPQKRPLLRCGDKFESSRIGNASRP</sequence>
<name>S7T0G3_9BACT</name>
<dbReference type="SUPFAM" id="SSF53756">
    <property type="entry name" value="UDP-Glycosyltransferase/glycogen phosphorylase"/>
    <property type="match status" value="1"/>
</dbReference>
<dbReference type="EMBL" id="ATHI01000031">
    <property type="protein sequence ID" value="EPR30567.1"/>
    <property type="molecule type" value="Genomic_DNA"/>
</dbReference>
<accession>S7T0G3</accession>
<reference evidence="3 4" key="1">
    <citation type="journal article" date="2013" name="Genome Announc.">
        <title>Draft genome sequences for three mercury-methylating, sulfate-reducing bacteria.</title>
        <authorList>
            <person name="Brown S.D."/>
            <person name="Hurt R.A.Jr."/>
            <person name="Gilmour C.C."/>
            <person name="Elias D.A."/>
        </authorList>
    </citation>
    <scope>NUCLEOTIDE SEQUENCE [LARGE SCALE GENOMIC DNA]</scope>
    <source>
        <strain evidence="3 4">DSM 16529</strain>
    </source>
</reference>
<evidence type="ECO:0000313" key="3">
    <source>
        <dbReference type="EMBL" id="EPR30567.1"/>
    </source>
</evidence>
<dbReference type="PANTHER" id="PTHR45947">
    <property type="entry name" value="SULFOQUINOVOSYL TRANSFERASE SQD2"/>
    <property type="match status" value="1"/>
</dbReference>
<protein>
    <submittedName>
        <fullName evidence="3">Glycosyl transferase group 1</fullName>
    </submittedName>
</protein>
<feature type="domain" description="Glycosyl transferase family 1" evidence="1">
    <location>
        <begin position="170"/>
        <end position="334"/>
    </location>
</feature>
<dbReference type="GO" id="GO:0016757">
    <property type="term" value="F:glycosyltransferase activity"/>
    <property type="evidence" value="ECO:0007669"/>
    <property type="project" value="InterPro"/>
</dbReference>
<dbReference type="STRING" id="1121439.dsat_1289"/>